<evidence type="ECO:0000313" key="8">
    <source>
        <dbReference type="RefSeq" id="XP_033157480.1"/>
    </source>
</evidence>
<dbReference type="InterPro" id="IPR036508">
    <property type="entry name" value="Chitin-bd_dom_sf"/>
</dbReference>
<dbReference type="GO" id="GO:0008061">
    <property type="term" value="F:chitin binding"/>
    <property type="evidence" value="ECO:0007669"/>
    <property type="project" value="UniProtKB-KW"/>
</dbReference>
<dbReference type="GeneID" id="117139343"/>
<dbReference type="GO" id="GO:0005576">
    <property type="term" value="C:extracellular region"/>
    <property type="evidence" value="ECO:0007669"/>
    <property type="project" value="InterPro"/>
</dbReference>
<evidence type="ECO:0000259" key="6">
    <source>
        <dbReference type="PROSITE" id="PS50940"/>
    </source>
</evidence>
<keyword evidence="2" id="KW-0732">Signal</keyword>
<dbReference type="SMART" id="SM00494">
    <property type="entry name" value="ChtBD2"/>
    <property type="match status" value="5"/>
</dbReference>
<evidence type="ECO:0000256" key="3">
    <source>
        <dbReference type="ARBA" id="ARBA00022737"/>
    </source>
</evidence>
<protein>
    <submittedName>
        <fullName evidence="8">Peritrophin-44</fullName>
    </submittedName>
</protein>
<reference evidence="8" key="1">
    <citation type="submission" date="2025-08" db="UniProtKB">
        <authorList>
            <consortium name="RefSeq"/>
        </authorList>
    </citation>
    <scope>IDENTIFICATION</scope>
    <source>
        <strain evidence="8">Mau12</strain>
        <tissue evidence="8">Whole Body</tissue>
    </source>
</reference>
<evidence type="ECO:0000256" key="1">
    <source>
        <dbReference type="ARBA" id="ARBA00022669"/>
    </source>
</evidence>
<keyword evidence="4" id="KW-1015">Disulfide bond</keyword>
<keyword evidence="1" id="KW-0147">Chitin-binding</keyword>
<gene>
    <name evidence="8" type="primary">LOC117139343</name>
</gene>
<dbReference type="InterPro" id="IPR051940">
    <property type="entry name" value="Chitin_bind-dev_reg"/>
</dbReference>
<organism evidence="7 8">
    <name type="scientific">Drosophila mauritiana</name>
    <name type="common">Fruit fly</name>
    <dbReference type="NCBI Taxonomy" id="7226"/>
    <lineage>
        <taxon>Eukaryota</taxon>
        <taxon>Metazoa</taxon>
        <taxon>Ecdysozoa</taxon>
        <taxon>Arthropoda</taxon>
        <taxon>Hexapoda</taxon>
        <taxon>Insecta</taxon>
        <taxon>Pterygota</taxon>
        <taxon>Neoptera</taxon>
        <taxon>Endopterygota</taxon>
        <taxon>Diptera</taxon>
        <taxon>Brachycera</taxon>
        <taxon>Muscomorpha</taxon>
        <taxon>Ephydroidea</taxon>
        <taxon>Drosophilidae</taxon>
        <taxon>Drosophila</taxon>
        <taxon>Sophophora</taxon>
    </lineage>
</organism>
<accession>A0A6P8JN90</accession>
<dbReference type="AlphaFoldDB" id="A0A6P8JN90"/>
<feature type="domain" description="Chitin-binding type-2" evidence="6">
    <location>
        <begin position="119"/>
        <end position="176"/>
    </location>
</feature>
<evidence type="ECO:0000256" key="5">
    <source>
        <dbReference type="ARBA" id="ARBA00023180"/>
    </source>
</evidence>
<proteinExistence type="predicted"/>
<dbReference type="PANTHER" id="PTHR23301">
    <property type="entry name" value="CHITIN BINDING PERITROPHIN-A"/>
    <property type="match status" value="1"/>
</dbReference>
<keyword evidence="3" id="KW-0677">Repeat</keyword>
<keyword evidence="5" id="KW-0325">Glycoprotein</keyword>
<dbReference type="InterPro" id="IPR002557">
    <property type="entry name" value="Chitin-bd_dom"/>
</dbReference>
<keyword evidence="7" id="KW-1185">Reference proteome</keyword>
<feature type="domain" description="Chitin-binding type-2" evidence="6">
    <location>
        <begin position="59"/>
        <end position="118"/>
    </location>
</feature>
<dbReference type="RefSeq" id="XP_033157480.1">
    <property type="nucleotide sequence ID" value="XM_033301589.1"/>
</dbReference>
<dbReference type="Pfam" id="PF01607">
    <property type="entry name" value="CBM_14"/>
    <property type="match status" value="4"/>
</dbReference>
<evidence type="ECO:0000256" key="4">
    <source>
        <dbReference type="ARBA" id="ARBA00023157"/>
    </source>
</evidence>
<feature type="domain" description="Chitin-binding type-2" evidence="6">
    <location>
        <begin position="240"/>
        <end position="307"/>
    </location>
</feature>
<evidence type="ECO:0000313" key="7">
    <source>
        <dbReference type="Proteomes" id="UP000515162"/>
    </source>
</evidence>
<dbReference type="PANTHER" id="PTHR23301:SF106">
    <property type="entry name" value="CHITIN-BINDING TYPE-2 DOMAIN-CONTAINING PROTEIN-RELATED"/>
    <property type="match status" value="1"/>
</dbReference>
<dbReference type="PROSITE" id="PS50940">
    <property type="entry name" value="CHIT_BIND_II"/>
    <property type="match status" value="4"/>
</dbReference>
<dbReference type="Proteomes" id="UP000515162">
    <property type="component" value="Chromosome 3L"/>
</dbReference>
<dbReference type="SUPFAM" id="SSF57625">
    <property type="entry name" value="Invertebrate chitin-binding proteins"/>
    <property type="match status" value="4"/>
</dbReference>
<feature type="domain" description="Chitin-binding type-2" evidence="6">
    <location>
        <begin position="179"/>
        <end position="235"/>
    </location>
</feature>
<dbReference type="Gene3D" id="2.170.140.10">
    <property type="entry name" value="Chitin binding domain"/>
    <property type="match status" value="2"/>
</dbReference>
<name>A0A6P8JN90_DROMA</name>
<evidence type="ECO:0000256" key="2">
    <source>
        <dbReference type="ARBA" id="ARBA00022729"/>
    </source>
</evidence>
<sequence>MDWLISSNLELRWKVSGLRAASGIDLTLLCFQIAEFGAILGVVLVLLLHSLDVVNGRNEDICRLFSNNTVIRDPESCSQSITCIDSVSYYSTCTGSTPFFDKDTGKCVKSLSTSTSSCSISCADRAKQFLADPKSCYGYYYCADEETAMYGTCPSETHFNATTQMCSRQYESDCTTSSFEYCSIVKNGVNFDNLQGCHMYHVCDKGVLKDKTCSNTYYQASTGECVSKALVDCDAHPLPTNVCGKASKPYENKFVADEATCRGYFYCAKQKDGTPDANPVWNQCPQDKFFDASSQMCITPSSVKCSHDRCDGRTASFVVSATKGCRNYLSCSDGITVGERSCGNYFFDDQLGACTPSVQTYTACKS</sequence>